<proteinExistence type="predicted"/>
<dbReference type="OrthoDB" id="5516033at2759"/>
<keyword evidence="2" id="KW-1185">Reference proteome</keyword>
<evidence type="ECO:0000313" key="2">
    <source>
        <dbReference type="Proteomes" id="UP000299102"/>
    </source>
</evidence>
<dbReference type="Proteomes" id="UP000299102">
    <property type="component" value="Unassembled WGS sequence"/>
</dbReference>
<accession>A0A4C1SDK6</accession>
<comment type="caution">
    <text evidence="1">The sequence shown here is derived from an EMBL/GenBank/DDBJ whole genome shotgun (WGS) entry which is preliminary data.</text>
</comment>
<name>A0A4C1SDK6_EUMVA</name>
<sequence length="152" mass="17092">MKAELRLCESETSPCLWRAPTPAPRPAPRAGRAPPRLLSDILHCTVQSDFLPSIKRTKVGKAAGYDRVSSKMVRGDRGVVANLLRQHISKCWKGYRCTKSYEEAKNFIVSRFEKCKTIAGTPGLHSVEPDDNYNLKVRTWSSSSDFTTVNFF</sequence>
<organism evidence="1 2">
    <name type="scientific">Eumeta variegata</name>
    <name type="common">Bagworm moth</name>
    <name type="synonym">Eumeta japonica</name>
    <dbReference type="NCBI Taxonomy" id="151549"/>
    <lineage>
        <taxon>Eukaryota</taxon>
        <taxon>Metazoa</taxon>
        <taxon>Ecdysozoa</taxon>
        <taxon>Arthropoda</taxon>
        <taxon>Hexapoda</taxon>
        <taxon>Insecta</taxon>
        <taxon>Pterygota</taxon>
        <taxon>Neoptera</taxon>
        <taxon>Endopterygota</taxon>
        <taxon>Lepidoptera</taxon>
        <taxon>Glossata</taxon>
        <taxon>Ditrysia</taxon>
        <taxon>Tineoidea</taxon>
        <taxon>Psychidae</taxon>
        <taxon>Oiketicinae</taxon>
        <taxon>Eumeta</taxon>
    </lineage>
</organism>
<gene>
    <name evidence="1" type="ORF">EVAR_491_1</name>
</gene>
<dbReference type="AlphaFoldDB" id="A0A4C1SDK6"/>
<evidence type="ECO:0000313" key="1">
    <source>
        <dbReference type="EMBL" id="GBO99190.1"/>
    </source>
</evidence>
<dbReference type="EMBL" id="BGZK01000002">
    <property type="protein sequence ID" value="GBO99190.1"/>
    <property type="molecule type" value="Genomic_DNA"/>
</dbReference>
<reference evidence="1 2" key="1">
    <citation type="journal article" date="2019" name="Commun. Biol.">
        <title>The bagworm genome reveals a unique fibroin gene that provides high tensile strength.</title>
        <authorList>
            <person name="Kono N."/>
            <person name="Nakamura H."/>
            <person name="Ohtoshi R."/>
            <person name="Tomita M."/>
            <person name="Numata K."/>
            <person name="Arakawa K."/>
        </authorList>
    </citation>
    <scope>NUCLEOTIDE SEQUENCE [LARGE SCALE GENOMIC DNA]</scope>
</reference>
<protein>
    <submittedName>
        <fullName evidence="1">Uncharacterized protein</fullName>
    </submittedName>
</protein>